<dbReference type="InterPro" id="IPR010902">
    <property type="entry name" value="NUMOD4"/>
</dbReference>
<dbReference type="AlphaFoldDB" id="C0CR38"/>
<keyword evidence="3" id="KW-1185">Reference proteome</keyword>
<reference evidence="2 3" key="1">
    <citation type="submission" date="2009-01" db="EMBL/GenBank/DDBJ databases">
        <authorList>
            <person name="Fulton L."/>
            <person name="Clifton S."/>
            <person name="Fulton B."/>
            <person name="Xu J."/>
            <person name="Minx P."/>
            <person name="Pepin K.H."/>
            <person name="Johnson M."/>
            <person name="Bhonagiri V."/>
            <person name="Nash W.E."/>
            <person name="Mardis E.R."/>
            <person name="Wilson R.K."/>
        </authorList>
    </citation>
    <scope>NUCLEOTIDE SEQUENCE [LARGE SCALE GENOMIC DNA]</scope>
    <source>
        <strain evidence="3">DSM 10507 / JCM 14656 / S5a33</strain>
    </source>
</reference>
<dbReference type="GeneID" id="86822228"/>
<dbReference type="HOGENOM" id="CLU_099810_0_0_9"/>
<dbReference type="Proteomes" id="UP000003100">
    <property type="component" value="Unassembled WGS sequence"/>
</dbReference>
<feature type="domain" description="HNH nuclease" evidence="1">
    <location>
        <begin position="48"/>
        <end position="96"/>
    </location>
</feature>
<dbReference type="eggNOG" id="ENOG5030J9W">
    <property type="taxonomic scope" value="Bacteria"/>
</dbReference>
<dbReference type="InterPro" id="IPR044925">
    <property type="entry name" value="His-Me_finger_sf"/>
</dbReference>
<gene>
    <name evidence="2" type="ORF">RUMHYD_03351</name>
</gene>
<evidence type="ECO:0000313" key="2">
    <source>
        <dbReference type="EMBL" id="EEG47801.1"/>
    </source>
</evidence>
<dbReference type="RefSeq" id="WP_005951512.1">
    <property type="nucleotide sequence ID" value="NZ_CP136423.1"/>
</dbReference>
<dbReference type="Gene3D" id="3.90.75.20">
    <property type="match status" value="1"/>
</dbReference>
<name>C0CR38_BLAHS</name>
<dbReference type="SUPFAM" id="SSF54060">
    <property type="entry name" value="His-Me finger endonucleases"/>
    <property type="match status" value="1"/>
</dbReference>
<evidence type="ECO:0000313" key="3">
    <source>
        <dbReference type="Proteomes" id="UP000003100"/>
    </source>
</evidence>
<proteinExistence type="predicted"/>
<dbReference type="Pfam" id="PF13392">
    <property type="entry name" value="HNH_3"/>
    <property type="match status" value="1"/>
</dbReference>
<organism evidence="2 3">
    <name type="scientific">Blautia hydrogenotrophica (strain DSM 10507 / JCM 14656 / S5a33)</name>
    <name type="common">Ruminococcus hydrogenotrophicus</name>
    <dbReference type="NCBI Taxonomy" id="476272"/>
    <lineage>
        <taxon>Bacteria</taxon>
        <taxon>Bacillati</taxon>
        <taxon>Bacillota</taxon>
        <taxon>Clostridia</taxon>
        <taxon>Lachnospirales</taxon>
        <taxon>Lachnospiraceae</taxon>
        <taxon>Blautia</taxon>
    </lineage>
</organism>
<reference evidence="2 3" key="2">
    <citation type="submission" date="2009-02" db="EMBL/GenBank/DDBJ databases">
        <title>Draft genome sequence of Blautia hydrogenotrophica DSM 10507 (Ruminococcus hydrogenotrophicus DSM 10507).</title>
        <authorList>
            <person name="Sudarsanam P."/>
            <person name="Ley R."/>
            <person name="Guruge J."/>
            <person name="Turnbaugh P.J."/>
            <person name="Mahowald M."/>
            <person name="Liep D."/>
            <person name="Gordon J."/>
        </authorList>
    </citation>
    <scope>NUCLEOTIDE SEQUENCE [LARGE SCALE GENOMIC DNA]</scope>
    <source>
        <strain evidence="3">DSM 10507 / JCM 14656 / S5a33</strain>
    </source>
</reference>
<dbReference type="InterPro" id="IPR003615">
    <property type="entry name" value="HNH_nuc"/>
</dbReference>
<sequence length="121" mass="14214">MEIWKDVIGAEEFYEISSLGRIRNKITKNILKPSKSGKYRHIQLKYGINKNVLIHRLVAEAFIPNPFNFRCVNHIDENKENNSADNLEWCTYQYNCKYGKGALKRNSKIIQYDMCENAIKI</sequence>
<dbReference type="Pfam" id="PF07463">
    <property type="entry name" value="NUMOD4"/>
    <property type="match status" value="1"/>
</dbReference>
<protein>
    <recommendedName>
        <fullName evidence="1">HNH nuclease domain-containing protein</fullName>
    </recommendedName>
</protein>
<evidence type="ECO:0000259" key="1">
    <source>
        <dbReference type="SMART" id="SM00507"/>
    </source>
</evidence>
<comment type="caution">
    <text evidence="2">The sequence shown here is derived from an EMBL/GenBank/DDBJ whole genome shotgun (WGS) entry which is preliminary data.</text>
</comment>
<dbReference type="GO" id="GO:0016788">
    <property type="term" value="F:hydrolase activity, acting on ester bonds"/>
    <property type="evidence" value="ECO:0007669"/>
    <property type="project" value="InterPro"/>
</dbReference>
<dbReference type="SMART" id="SM00507">
    <property type="entry name" value="HNHc"/>
    <property type="match status" value="1"/>
</dbReference>
<dbReference type="PATRIC" id="fig|476272.21.peg.628"/>
<accession>C0CR38</accession>
<dbReference type="EMBL" id="ACBZ01000177">
    <property type="protein sequence ID" value="EEG47801.1"/>
    <property type="molecule type" value="Genomic_DNA"/>
</dbReference>